<dbReference type="PANTHER" id="PTHR11440">
    <property type="entry name" value="LECITHIN-CHOLESTEROL ACYLTRANSFERASE-RELATED"/>
    <property type="match status" value="1"/>
</dbReference>
<feature type="region of interest" description="Disordered" evidence="1">
    <location>
        <begin position="90"/>
        <end position="111"/>
    </location>
</feature>
<dbReference type="InterPro" id="IPR029058">
    <property type="entry name" value="AB_hydrolase_fold"/>
</dbReference>
<feature type="compositionally biased region" description="Low complexity" evidence="1">
    <location>
        <begin position="96"/>
        <end position="106"/>
    </location>
</feature>
<reference evidence="2" key="1">
    <citation type="submission" date="2014-05" db="EMBL/GenBank/DDBJ databases">
        <title>The transcriptome of the halophilic microalga Tetraselmis sp. GSL018 isolated from the Great Salt Lake, Utah.</title>
        <authorList>
            <person name="Jinkerson R.E."/>
            <person name="D'Adamo S."/>
            <person name="Posewitz M.C."/>
        </authorList>
    </citation>
    <scope>NUCLEOTIDE SEQUENCE</scope>
    <source>
        <strain evidence="2">GSL018</strain>
    </source>
</reference>
<dbReference type="Gene3D" id="3.40.50.1820">
    <property type="entry name" value="alpha/beta hydrolase"/>
    <property type="match status" value="1"/>
</dbReference>
<dbReference type="EMBL" id="GBEZ01013798">
    <property type="protein sequence ID" value="JAC72223.1"/>
    <property type="molecule type" value="Transcribed_RNA"/>
</dbReference>
<dbReference type="GO" id="GO:0006629">
    <property type="term" value="P:lipid metabolic process"/>
    <property type="evidence" value="ECO:0007669"/>
    <property type="project" value="InterPro"/>
</dbReference>
<dbReference type="SUPFAM" id="SSF53474">
    <property type="entry name" value="alpha/beta-Hydrolases"/>
    <property type="match status" value="1"/>
</dbReference>
<accession>A0A061RJR3</accession>
<evidence type="ECO:0000256" key="1">
    <source>
        <dbReference type="SAM" id="MobiDB-lite"/>
    </source>
</evidence>
<dbReference type="GO" id="GO:0008374">
    <property type="term" value="F:O-acyltransferase activity"/>
    <property type="evidence" value="ECO:0007669"/>
    <property type="project" value="InterPro"/>
</dbReference>
<proteinExistence type="predicted"/>
<organism evidence="2">
    <name type="scientific">Tetraselmis sp. GSL018</name>
    <dbReference type="NCBI Taxonomy" id="582737"/>
    <lineage>
        <taxon>Eukaryota</taxon>
        <taxon>Viridiplantae</taxon>
        <taxon>Chlorophyta</taxon>
        <taxon>core chlorophytes</taxon>
        <taxon>Chlorodendrophyceae</taxon>
        <taxon>Chlorodendrales</taxon>
        <taxon>Chlorodendraceae</taxon>
        <taxon>Tetraselmis</taxon>
    </lineage>
</organism>
<sequence length="436" mass="48612">MTTKSDAVAKKLSGGCNKLPNGIAAHRRYSGFSPGLPVLILPGFMSSSLQIESSTLEHNWEGKRAWLDLPTLGLEAFKVTLPASRNRQAEFALGMPSPSTPTSTTSSDKDCFSSNEYQSSCECESEDVKSDSDSEEYAKRNRWIQHMILEEDHWRDPPGIRTRPVEDCWGLEGVQYLAEGAGASFTWVFAHVVRGLEIVGYKAGKDLFAAPYDWRLPPCRLEERDRYFTRLKNTIEQCVKGCGRPVVLLAHSMGCRVAHYFLNWLMRVQLVERDPKSWVQKHVHTFLAVGAPFLGAPMSVRSTISGDYMGLEAFLNSQEALLFGRRMGSPPFLYPDDAQLALRGLTAHFYLRRQGRLLVRVTGMDGSATGTVLDTHMFYVTAAFGKRRLRGRKMRPGLVSVRRGGSVGARGAAACRPTRRHLAEVQGALEQRAQRP</sequence>
<keyword evidence="2" id="KW-0012">Acyltransferase</keyword>
<dbReference type="InterPro" id="IPR003386">
    <property type="entry name" value="LACT/PDAT_acylTrfase"/>
</dbReference>
<gene>
    <name evidence="2" type="ORF">TSPGSL018_231</name>
</gene>
<dbReference type="Pfam" id="PF02450">
    <property type="entry name" value="LCAT"/>
    <property type="match status" value="1"/>
</dbReference>
<evidence type="ECO:0000313" key="2">
    <source>
        <dbReference type="EMBL" id="JAC72223.1"/>
    </source>
</evidence>
<dbReference type="AlphaFoldDB" id="A0A061RJR3"/>
<name>A0A061RJR3_9CHLO</name>
<keyword evidence="2" id="KW-0808">Transferase</keyword>
<protein>
    <submittedName>
        <fullName evidence="2">Lecithin:cholesterol acyltransferase</fullName>
    </submittedName>
</protein>